<reference evidence="1" key="1">
    <citation type="journal article" date="2020" name="Fungal Divers.">
        <title>Resolving the Mortierellaceae phylogeny through synthesis of multi-gene phylogenetics and phylogenomics.</title>
        <authorList>
            <person name="Vandepol N."/>
            <person name="Liber J."/>
            <person name="Desiro A."/>
            <person name="Na H."/>
            <person name="Kennedy M."/>
            <person name="Barry K."/>
            <person name="Grigoriev I.V."/>
            <person name="Miller A.N."/>
            <person name="O'Donnell K."/>
            <person name="Stajich J.E."/>
            <person name="Bonito G."/>
        </authorList>
    </citation>
    <scope>NUCLEOTIDE SEQUENCE</scope>
    <source>
        <strain evidence="1">NVP60</strain>
    </source>
</reference>
<protein>
    <submittedName>
        <fullName evidence="1">Uncharacterized protein</fullName>
    </submittedName>
</protein>
<dbReference type="AlphaFoldDB" id="A0A9P6QYI4"/>
<accession>A0A9P6QYI4</accession>
<name>A0A9P6QYI4_9FUNG</name>
<dbReference type="OrthoDB" id="655030at2759"/>
<comment type="caution">
    <text evidence="1">The sequence shown here is derived from an EMBL/GenBank/DDBJ whole genome shotgun (WGS) entry which is preliminary data.</text>
</comment>
<dbReference type="EMBL" id="JAAAIN010001281">
    <property type="protein sequence ID" value="KAG0304696.1"/>
    <property type="molecule type" value="Genomic_DNA"/>
</dbReference>
<feature type="non-terminal residue" evidence="1">
    <location>
        <position position="1"/>
    </location>
</feature>
<sequence length="53" mass="6073">TAMMFGSNVGPLFAQLGIVEEFLQQSKPCEGINVYDDNRELQFTRDFKLITEM</sequence>
<keyword evidence="2" id="KW-1185">Reference proteome</keyword>
<evidence type="ECO:0000313" key="1">
    <source>
        <dbReference type="EMBL" id="KAG0304696.1"/>
    </source>
</evidence>
<dbReference type="Proteomes" id="UP000823405">
    <property type="component" value="Unassembled WGS sequence"/>
</dbReference>
<proteinExistence type="predicted"/>
<evidence type="ECO:0000313" key="2">
    <source>
        <dbReference type="Proteomes" id="UP000823405"/>
    </source>
</evidence>
<organism evidence="1 2">
    <name type="scientific">Linnemannia gamsii</name>
    <dbReference type="NCBI Taxonomy" id="64522"/>
    <lineage>
        <taxon>Eukaryota</taxon>
        <taxon>Fungi</taxon>
        <taxon>Fungi incertae sedis</taxon>
        <taxon>Mucoromycota</taxon>
        <taxon>Mortierellomycotina</taxon>
        <taxon>Mortierellomycetes</taxon>
        <taxon>Mortierellales</taxon>
        <taxon>Mortierellaceae</taxon>
        <taxon>Linnemannia</taxon>
    </lineage>
</organism>
<gene>
    <name evidence="1" type="ORF">BGZ97_001374</name>
</gene>